<keyword evidence="7 13" id="KW-0274">FAD</keyword>
<dbReference type="SUPFAM" id="SSF54373">
    <property type="entry name" value="FAD-linked reductases, C-terminal domain"/>
    <property type="match status" value="1"/>
</dbReference>
<evidence type="ECO:0000256" key="2">
    <source>
        <dbReference type="ARBA" id="ARBA00004173"/>
    </source>
</evidence>
<evidence type="ECO:0000256" key="14">
    <source>
        <dbReference type="SAM" id="MobiDB-lite"/>
    </source>
</evidence>
<evidence type="ECO:0000256" key="3">
    <source>
        <dbReference type="ARBA" id="ARBA00005073"/>
    </source>
</evidence>
<dbReference type="FunFam" id="1.10.3110.10:FF:000003">
    <property type="entry name" value="Protoporphyrinogen oxidase"/>
    <property type="match status" value="1"/>
</dbReference>
<dbReference type="Pfam" id="PF01593">
    <property type="entry name" value="Amino_oxidase"/>
    <property type="match status" value="1"/>
</dbReference>
<evidence type="ECO:0000256" key="1">
    <source>
        <dbReference type="ARBA" id="ARBA00002600"/>
    </source>
</evidence>
<gene>
    <name evidence="16" type="ORF">FSB_LOCUS23545</name>
</gene>
<comment type="similarity">
    <text evidence="4 13">Belongs to the protoporphyrinogen/coproporphyrinogen oxidase family. Protoporphyrinogen oxidase subfamily.</text>
</comment>
<sequence length="542" mass="59386">MSGVVNSPEVSPSVINDWMEGMVVGSRPTGSYKLKSHGLNVTVFEAEGRAGGKLRSVSHDGLIWDEGANTMTESEPEVRSLLDDLGLREKQQFPISQNKRYIVRNGTPVLLPTNPIALIKSNILSAKSKFQIILEPFLWKKSNSSKVSDEYTQESVGGFFQRHFGKEVVDYLIDPFVAGTSAGDPESLSVSNVPNLWTTNILIIAKNWVNALGLLYNWYWQMGSVARRFGSIIAGLLQSKTSAKGEKSGETKGTLEKKKRQRGSFSFHGGMQTLTDILCKELGKDDLRLKSKVLSLSYSCDGKSAFENWSVSYASDHDKHSQGLSVDAVIITAPLSNVKEMKITKRGTLFPLDILPEVTYMPLSVLITTFKKENVKRPLEGFGVLVPSKEQQNGLKTLGTLFSSMMFPDRAPNDLYLYTTFVGGSRNSDLAKASTDELKQIVSSDLRQLLGAEGEPTFVNVLNGSHFYWSKAFPLYGRNYGSVLEAIETMEKTLPGLFYAGNHKGGLSVGKAIASGCKAADLVISYLESSSDDKLLGEGPTL</sequence>
<keyword evidence="8 13" id="KW-0560">Oxidoreductase</keyword>
<dbReference type="Gene3D" id="3.90.660.20">
    <property type="entry name" value="Protoporphyrinogen oxidase, mitochondrial, domain 2"/>
    <property type="match status" value="1"/>
</dbReference>
<dbReference type="Gene3D" id="3.50.50.60">
    <property type="entry name" value="FAD/NAD(P)-binding domain"/>
    <property type="match status" value="2"/>
</dbReference>
<dbReference type="AlphaFoldDB" id="A0A2N9G813"/>
<accession>A0A2N9G813</accession>
<keyword evidence="10 13" id="KW-0350">Heme biosynthesis</keyword>
<dbReference type="GO" id="GO:0006782">
    <property type="term" value="P:protoporphyrinogen IX biosynthetic process"/>
    <property type="evidence" value="ECO:0007669"/>
    <property type="project" value="UniProtKB-UniRule"/>
</dbReference>
<name>A0A2N9G813_FAGSY</name>
<proteinExistence type="inferred from homology"/>
<organism evidence="16">
    <name type="scientific">Fagus sylvatica</name>
    <name type="common">Beechnut</name>
    <dbReference type="NCBI Taxonomy" id="28930"/>
    <lineage>
        <taxon>Eukaryota</taxon>
        <taxon>Viridiplantae</taxon>
        <taxon>Streptophyta</taxon>
        <taxon>Embryophyta</taxon>
        <taxon>Tracheophyta</taxon>
        <taxon>Spermatophyta</taxon>
        <taxon>Magnoliopsida</taxon>
        <taxon>eudicotyledons</taxon>
        <taxon>Gunneridae</taxon>
        <taxon>Pentapetalae</taxon>
        <taxon>rosids</taxon>
        <taxon>fabids</taxon>
        <taxon>Fagales</taxon>
        <taxon>Fagaceae</taxon>
        <taxon>Fagus</taxon>
    </lineage>
</organism>
<feature type="region of interest" description="Disordered" evidence="14">
    <location>
        <begin position="244"/>
        <end position="263"/>
    </location>
</feature>
<dbReference type="GO" id="GO:0005739">
    <property type="term" value="C:mitochondrion"/>
    <property type="evidence" value="ECO:0007669"/>
    <property type="project" value="UniProtKB-SubCell"/>
</dbReference>
<evidence type="ECO:0000256" key="8">
    <source>
        <dbReference type="ARBA" id="ARBA00023002"/>
    </source>
</evidence>
<dbReference type="NCBIfam" id="TIGR00562">
    <property type="entry name" value="proto_IX_ox"/>
    <property type="match status" value="1"/>
</dbReference>
<keyword evidence="9" id="KW-0496">Mitochondrion</keyword>
<evidence type="ECO:0000256" key="4">
    <source>
        <dbReference type="ARBA" id="ARBA00010551"/>
    </source>
</evidence>
<dbReference type="PANTHER" id="PTHR42923">
    <property type="entry name" value="PROTOPORPHYRINOGEN OXIDASE"/>
    <property type="match status" value="1"/>
</dbReference>
<evidence type="ECO:0000256" key="13">
    <source>
        <dbReference type="RuleBase" id="RU367069"/>
    </source>
</evidence>
<dbReference type="InterPro" id="IPR002937">
    <property type="entry name" value="Amino_oxidase"/>
</dbReference>
<comment type="subcellular location">
    <subcellularLocation>
        <location evidence="2">Mitochondrion</location>
    </subcellularLocation>
    <subcellularLocation>
        <location evidence="13">Plastid</location>
        <location evidence="13">Chloroplast</location>
    </subcellularLocation>
</comment>
<evidence type="ECO:0000256" key="7">
    <source>
        <dbReference type="ARBA" id="ARBA00022827"/>
    </source>
</evidence>
<keyword evidence="11 13" id="KW-0627">Porphyrin biosynthesis</keyword>
<dbReference type="UniPathway" id="UPA00251">
    <property type="reaction ID" value="UER00324"/>
</dbReference>
<comment type="function">
    <text evidence="1 13">Catalyzes the 6-electron oxidation of protoporphyrinogen-IX to form protoporphyrin-IX.</text>
</comment>
<reference evidence="16" key="1">
    <citation type="submission" date="2018-02" db="EMBL/GenBank/DDBJ databases">
        <authorList>
            <person name="Cohen D.B."/>
            <person name="Kent A.D."/>
        </authorList>
    </citation>
    <scope>NUCLEOTIDE SEQUENCE</scope>
</reference>
<evidence type="ECO:0000256" key="6">
    <source>
        <dbReference type="ARBA" id="ARBA00022630"/>
    </source>
</evidence>
<dbReference type="InterPro" id="IPR050464">
    <property type="entry name" value="Zeta_carotene_desat/Oxidored"/>
</dbReference>
<dbReference type="PANTHER" id="PTHR42923:SF44">
    <property type="entry name" value="PROTOPORPHYRINOGEN OXIDASE 2, CHLOROPLASTIC_MITOCHONDRIAL"/>
    <property type="match status" value="1"/>
</dbReference>
<feature type="domain" description="Amine oxidase" evidence="15">
    <location>
        <begin position="32"/>
        <end position="524"/>
    </location>
</feature>
<comment type="catalytic activity">
    <reaction evidence="12 13">
        <text>protoporphyrinogen IX + 3 O2 = protoporphyrin IX + 3 H2O2</text>
        <dbReference type="Rhea" id="RHEA:25576"/>
        <dbReference type="ChEBI" id="CHEBI:15379"/>
        <dbReference type="ChEBI" id="CHEBI:16240"/>
        <dbReference type="ChEBI" id="CHEBI:57306"/>
        <dbReference type="ChEBI" id="CHEBI:57307"/>
        <dbReference type="EC" id="1.3.3.4"/>
    </reaction>
</comment>
<dbReference type="EMBL" id="OIVN01001591">
    <property type="protein sequence ID" value="SPC95663.1"/>
    <property type="molecule type" value="Genomic_DNA"/>
</dbReference>
<evidence type="ECO:0000313" key="16">
    <source>
        <dbReference type="EMBL" id="SPC95663.1"/>
    </source>
</evidence>
<evidence type="ECO:0000256" key="5">
    <source>
        <dbReference type="ARBA" id="ARBA00012867"/>
    </source>
</evidence>
<evidence type="ECO:0000256" key="11">
    <source>
        <dbReference type="ARBA" id="ARBA00023244"/>
    </source>
</evidence>
<protein>
    <recommendedName>
        <fullName evidence="5 13">Protoporphyrinogen oxidase</fullName>
        <ecNumber evidence="5 13">1.3.3.4</ecNumber>
    </recommendedName>
</protein>
<dbReference type="InterPro" id="IPR036188">
    <property type="entry name" value="FAD/NAD-bd_sf"/>
</dbReference>
<dbReference type="SUPFAM" id="SSF51905">
    <property type="entry name" value="FAD/NAD(P)-binding domain"/>
    <property type="match status" value="1"/>
</dbReference>
<dbReference type="EC" id="1.3.3.4" evidence="5 13"/>
<dbReference type="Gene3D" id="1.10.3110.10">
    <property type="entry name" value="protoporphyrinogen ix oxidase, domain 3"/>
    <property type="match status" value="1"/>
</dbReference>
<comment type="cofactor">
    <cofactor evidence="13">
        <name>FAD</name>
        <dbReference type="ChEBI" id="CHEBI:57692"/>
    </cofactor>
    <text evidence="13">Binds 1 FAD per subunit.</text>
</comment>
<feature type="compositionally biased region" description="Basic and acidic residues" evidence="14">
    <location>
        <begin position="244"/>
        <end position="256"/>
    </location>
</feature>
<evidence type="ECO:0000256" key="12">
    <source>
        <dbReference type="ARBA" id="ARBA00047554"/>
    </source>
</evidence>
<evidence type="ECO:0000259" key="15">
    <source>
        <dbReference type="Pfam" id="PF01593"/>
    </source>
</evidence>
<dbReference type="GO" id="GO:0004729">
    <property type="term" value="F:oxygen-dependent protoporphyrinogen oxidase activity"/>
    <property type="evidence" value="ECO:0007669"/>
    <property type="project" value="UniProtKB-UniRule"/>
</dbReference>
<dbReference type="GO" id="GO:0009534">
    <property type="term" value="C:chloroplast thylakoid"/>
    <property type="evidence" value="ECO:0007669"/>
    <property type="project" value="TreeGrafter"/>
</dbReference>
<evidence type="ECO:0000256" key="9">
    <source>
        <dbReference type="ARBA" id="ARBA00023128"/>
    </source>
</evidence>
<dbReference type="InterPro" id="IPR004572">
    <property type="entry name" value="Protoporphyrinogen_oxidase"/>
</dbReference>
<evidence type="ECO:0000256" key="10">
    <source>
        <dbReference type="ARBA" id="ARBA00023133"/>
    </source>
</evidence>
<comment type="pathway">
    <text evidence="3 13">Porphyrin-containing compound metabolism; protoporphyrin-IX biosynthesis; protoporphyrin-IX from protoporphyrinogen-IX: step 1/1.</text>
</comment>
<keyword evidence="6 13" id="KW-0285">Flavoprotein</keyword>